<reference evidence="2" key="1">
    <citation type="submission" date="2018-02" db="EMBL/GenBank/DDBJ databases">
        <authorList>
            <person name="Cohen D.B."/>
            <person name="Kent A.D."/>
        </authorList>
    </citation>
    <scope>NUCLEOTIDE SEQUENCE</scope>
</reference>
<gene>
    <name evidence="2" type="ORF">FSB_LOCUS41676</name>
</gene>
<dbReference type="AlphaFoldDB" id="A0A2N9HQ52"/>
<organism evidence="2">
    <name type="scientific">Fagus sylvatica</name>
    <name type="common">Beechnut</name>
    <dbReference type="NCBI Taxonomy" id="28930"/>
    <lineage>
        <taxon>Eukaryota</taxon>
        <taxon>Viridiplantae</taxon>
        <taxon>Streptophyta</taxon>
        <taxon>Embryophyta</taxon>
        <taxon>Tracheophyta</taxon>
        <taxon>Spermatophyta</taxon>
        <taxon>Magnoliopsida</taxon>
        <taxon>eudicotyledons</taxon>
        <taxon>Gunneridae</taxon>
        <taxon>Pentapetalae</taxon>
        <taxon>rosids</taxon>
        <taxon>fabids</taxon>
        <taxon>Fagales</taxon>
        <taxon>Fagaceae</taxon>
        <taxon>Fagus</taxon>
    </lineage>
</organism>
<proteinExistence type="predicted"/>
<dbReference type="PANTHER" id="PTHR31672">
    <property type="entry name" value="BNACNNG10540D PROTEIN"/>
    <property type="match status" value="1"/>
</dbReference>
<evidence type="ECO:0000313" key="2">
    <source>
        <dbReference type="EMBL" id="SPD13794.1"/>
    </source>
</evidence>
<dbReference type="Pfam" id="PF07734">
    <property type="entry name" value="FBA_1"/>
    <property type="match status" value="1"/>
</dbReference>
<evidence type="ECO:0000259" key="1">
    <source>
        <dbReference type="Pfam" id="PF07734"/>
    </source>
</evidence>
<dbReference type="PANTHER" id="PTHR31672:SF13">
    <property type="entry name" value="F-BOX PROTEIN CPR30-LIKE"/>
    <property type="match status" value="1"/>
</dbReference>
<dbReference type="EMBL" id="OIVN01003821">
    <property type="protein sequence ID" value="SPD13794.1"/>
    <property type="molecule type" value="Genomic_DNA"/>
</dbReference>
<dbReference type="InterPro" id="IPR050796">
    <property type="entry name" value="SCF_F-box_component"/>
</dbReference>
<protein>
    <recommendedName>
        <fullName evidence="1">F-box associated beta-propeller type 1 domain-containing protein</fullName>
    </recommendedName>
</protein>
<dbReference type="InterPro" id="IPR006527">
    <property type="entry name" value="F-box-assoc_dom_typ1"/>
</dbReference>
<name>A0A2N9HQ52_FAGSY</name>
<dbReference type="InterPro" id="IPR017451">
    <property type="entry name" value="F-box-assoc_interact_dom"/>
</dbReference>
<feature type="domain" description="F-box associated beta-propeller type 1" evidence="1">
    <location>
        <begin position="36"/>
        <end position="237"/>
    </location>
</feature>
<sequence length="260" mass="29912">MSKTLKLSSSERVLDDLVYEFLTWLPVKSLIRFSFALGLGYHSQNNDFKILRIVCYNRIGGEEVLRAEAKVYTLSTDSWKRVVISLDSVPNIGLIVELKGSRCLFLNGALHSIAYSRHYHFILSFDLNDERFREIMLPPNYKGNLVVVDESLVLFKRCLAFVVFGYDADEHADERCYARHIWVMKEYGVAESWTKIIVPREDELACFLGCTYDGELLIEKYSDSWIVSFDPESLNKKILRIPPPVGMIYTANFVESLALL</sequence>
<dbReference type="NCBIfam" id="TIGR01640">
    <property type="entry name" value="F_box_assoc_1"/>
    <property type="match status" value="1"/>
</dbReference>
<accession>A0A2N9HQ52</accession>